<evidence type="ECO:0000256" key="1">
    <source>
        <dbReference type="ARBA" id="ARBA00009884"/>
    </source>
</evidence>
<dbReference type="Pfam" id="PF00995">
    <property type="entry name" value="Sec1"/>
    <property type="match status" value="1"/>
</dbReference>
<feature type="compositionally biased region" description="Polar residues" evidence="2">
    <location>
        <begin position="1"/>
        <end position="14"/>
    </location>
</feature>
<dbReference type="AlphaFoldDB" id="A0A397EAB9"/>
<accession>A0A397EAB9</accession>
<comment type="similarity">
    <text evidence="1">Belongs to the STXBP/unc-18/SEC1 family.</text>
</comment>
<evidence type="ECO:0000313" key="6">
    <source>
        <dbReference type="Proteomes" id="UP000284702"/>
    </source>
</evidence>
<dbReference type="InterPro" id="IPR001619">
    <property type="entry name" value="Sec1-like"/>
</dbReference>
<comment type="caution">
    <text evidence="3">The sequence shown here is derived from an EMBL/GenBank/DDBJ whole genome shotgun (WGS) entry which is preliminary data.</text>
</comment>
<evidence type="ECO:0000256" key="2">
    <source>
        <dbReference type="SAM" id="MobiDB-lite"/>
    </source>
</evidence>
<protein>
    <recommendedName>
        <fullName evidence="7">Vacuolar protein sorting-associated protein 33A</fullName>
    </recommendedName>
</protein>
<dbReference type="InterPro" id="IPR027482">
    <property type="entry name" value="Sec1-like_dom2"/>
</dbReference>
<dbReference type="InterPro" id="IPR036045">
    <property type="entry name" value="Sec1-like_sf"/>
</dbReference>
<dbReference type="EMBL" id="QUTD01002210">
    <property type="protein sequence ID" value="RHY76499.1"/>
    <property type="molecule type" value="Genomic_DNA"/>
</dbReference>
<dbReference type="Proteomes" id="UP000266643">
    <property type="component" value="Unassembled WGS sequence"/>
</dbReference>
<dbReference type="Gene3D" id="3.40.50.1910">
    <property type="match status" value="1"/>
</dbReference>
<dbReference type="SUPFAM" id="SSF56815">
    <property type="entry name" value="Sec1/munc18-like (SM) proteins"/>
    <property type="match status" value="1"/>
</dbReference>
<sequence>MTHTTGWKTIQDTMKQLPGPSEEFSQAPPVAEAPGATTDKKDKGFGADERKVMVVFFVGGVTFMEIAALRHLSKQPECPFDIVIATTKILNGNGLIKSIVDPELVTALKL</sequence>
<proteinExistence type="inferred from homology"/>
<name>A0A397EAB9_APHAT</name>
<feature type="region of interest" description="Disordered" evidence="2">
    <location>
        <begin position="1"/>
        <end position="44"/>
    </location>
</feature>
<evidence type="ECO:0000313" key="4">
    <source>
        <dbReference type="EMBL" id="RQM27574.1"/>
    </source>
</evidence>
<dbReference type="Proteomes" id="UP000284702">
    <property type="component" value="Unassembled WGS sequence"/>
</dbReference>
<dbReference type="PANTHER" id="PTHR11679">
    <property type="entry name" value="VESICLE PROTEIN SORTING-ASSOCIATED"/>
    <property type="match status" value="1"/>
</dbReference>
<organism evidence="3 5">
    <name type="scientific">Aphanomyces astaci</name>
    <name type="common">Crayfish plague agent</name>
    <dbReference type="NCBI Taxonomy" id="112090"/>
    <lineage>
        <taxon>Eukaryota</taxon>
        <taxon>Sar</taxon>
        <taxon>Stramenopiles</taxon>
        <taxon>Oomycota</taxon>
        <taxon>Saprolegniomycetes</taxon>
        <taxon>Saprolegniales</taxon>
        <taxon>Verrucalvaceae</taxon>
        <taxon>Aphanomyces</taxon>
    </lineage>
</organism>
<evidence type="ECO:0000313" key="3">
    <source>
        <dbReference type="EMBL" id="RHY76499.1"/>
    </source>
</evidence>
<reference evidence="3 5" key="2">
    <citation type="submission" date="2018-08" db="EMBL/GenBank/DDBJ databases">
        <title>Aphanomyces genome sequencing and annotation.</title>
        <authorList>
            <person name="Minardi D."/>
            <person name="Oidtmann B."/>
            <person name="Van Der Giezen M."/>
            <person name="Studholme D.J."/>
        </authorList>
    </citation>
    <scope>NUCLEOTIDE SEQUENCE [LARGE SCALE GENOMIC DNA]</scope>
    <source>
        <strain evidence="3 5">D2</strain>
    </source>
</reference>
<dbReference type="EMBL" id="MZMZ02002029">
    <property type="protein sequence ID" value="RQM27574.1"/>
    <property type="molecule type" value="Genomic_DNA"/>
</dbReference>
<evidence type="ECO:0008006" key="7">
    <source>
        <dbReference type="Google" id="ProtNLM"/>
    </source>
</evidence>
<reference evidence="4 6" key="1">
    <citation type="submission" date="2018-07" db="EMBL/GenBank/DDBJ databases">
        <title>Annotation of Aphanomyces astaci genome assembly.</title>
        <authorList>
            <person name="Studholme D.J."/>
        </authorList>
    </citation>
    <scope>NUCLEOTIDE SEQUENCE [LARGE SCALE GENOMIC DNA]</scope>
    <source>
        <strain evidence="4">Pc</strain>
    </source>
</reference>
<dbReference type="GO" id="GO:0016192">
    <property type="term" value="P:vesicle-mediated transport"/>
    <property type="evidence" value="ECO:0007669"/>
    <property type="project" value="InterPro"/>
</dbReference>
<keyword evidence="6" id="KW-1185">Reference proteome</keyword>
<evidence type="ECO:0000313" key="5">
    <source>
        <dbReference type="Proteomes" id="UP000266643"/>
    </source>
</evidence>
<gene>
    <name evidence="4" type="ORF">B5M09_006662</name>
    <name evidence="3" type="ORF">DYB30_013618</name>
</gene>
<dbReference type="VEuPathDB" id="FungiDB:H257_05243"/>